<dbReference type="PANTHER" id="PTHR42878:SF7">
    <property type="entry name" value="SENSOR HISTIDINE KINASE GLRK"/>
    <property type="match status" value="1"/>
</dbReference>
<keyword evidence="8" id="KW-0472">Membrane</keyword>
<feature type="transmembrane region" description="Helical" evidence="8">
    <location>
        <begin position="9"/>
        <end position="28"/>
    </location>
</feature>
<keyword evidence="5 10" id="KW-0418">Kinase</keyword>
<dbReference type="GO" id="GO:0005524">
    <property type="term" value="F:ATP binding"/>
    <property type="evidence" value="ECO:0007669"/>
    <property type="project" value="UniProtKB-KW"/>
</dbReference>
<keyword evidence="7" id="KW-0902">Two-component regulatory system</keyword>
<dbReference type="PROSITE" id="PS50109">
    <property type="entry name" value="HIS_KIN"/>
    <property type="match status" value="1"/>
</dbReference>
<keyword evidence="11" id="KW-1185">Reference proteome</keyword>
<evidence type="ECO:0000256" key="6">
    <source>
        <dbReference type="ARBA" id="ARBA00022840"/>
    </source>
</evidence>
<dbReference type="InterPro" id="IPR003594">
    <property type="entry name" value="HATPase_dom"/>
</dbReference>
<dbReference type="SUPFAM" id="SSF55874">
    <property type="entry name" value="ATPase domain of HSP90 chaperone/DNA topoisomerase II/histidine kinase"/>
    <property type="match status" value="1"/>
</dbReference>
<dbReference type="OrthoDB" id="1931120at2"/>
<gene>
    <name evidence="10" type="ORF">EDB95_0848</name>
</gene>
<protein>
    <recommendedName>
        <fullName evidence="2">histidine kinase</fullName>
        <ecNumber evidence="2">2.7.13.3</ecNumber>
    </recommendedName>
</protein>
<accession>A0A4R8DQZ5</accession>
<name>A0A4R8DQZ5_9BACT</name>
<dbReference type="EMBL" id="SODV01000001">
    <property type="protein sequence ID" value="TDW99834.1"/>
    <property type="molecule type" value="Genomic_DNA"/>
</dbReference>
<dbReference type="Proteomes" id="UP000294498">
    <property type="component" value="Unassembled WGS sequence"/>
</dbReference>
<dbReference type="Pfam" id="PF02518">
    <property type="entry name" value="HATPase_c"/>
    <property type="match status" value="1"/>
</dbReference>
<dbReference type="InterPro" id="IPR050351">
    <property type="entry name" value="BphY/WalK/GraS-like"/>
</dbReference>
<evidence type="ECO:0000313" key="11">
    <source>
        <dbReference type="Proteomes" id="UP000294498"/>
    </source>
</evidence>
<sequence>MFRNFHIQLLLRYLLISVVLAGSVLLFVYTELYFTASALFLIAVLLGYGIQLYMRRLGRDIDHFIEAVKTRDHAVYFSPKKYGGPFQRLFHSFNDVLQAHKTITIERESVFQLLKSVMERAPFGVITVARNALTDTQGKYPILFINAAAYRLLQIPEYHYWYRLAAHVPDFVQEILPITSGGKRFTEKFINGSKVLLSLETEVIRLVQEEYLIITFQDIKEEVEQKEMEAWNKLIEVMTHEILNSITPIYTLAGTVKDMMDAKGMNLDAEDLEDMRLAAGTIKRRSDGLMNFVQDYRMVAEVPTPQLEPCTAEELFTGIRTLMKPLADQQGVALEVVSLPGRNQLLIDLKLIEQVLINLITNAIYATKERPHPRILIQLRKEEERYFIDVIDNGKGIPPAILDKIFVPFFTTRSNGSGIGLSISRNIMKLHKGNLDVYSVEGQETRFTLSF</sequence>
<dbReference type="PRINTS" id="PR00344">
    <property type="entry name" value="BCTRLSENSOR"/>
</dbReference>
<dbReference type="Gene3D" id="3.30.565.10">
    <property type="entry name" value="Histidine kinase-like ATPase, C-terminal domain"/>
    <property type="match status" value="1"/>
</dbReference>
<keyword evidence="4" id="KW-0547">Nucleotide-binding</keyword>
<dbReference type="GO" id="GO:0004673">
    <property type="term" value="F:protein histidine kinase activity"/>
    <property type="evidence" value="ECO:0007669"/>
    <property type="project" value="UniProtKB-EC"/>
</dbReference>
<evidence type="ECO:0000256" key="2">
    <source>
        <dbReference type="ARBA" id="ARBA00012438"/>
    </source>
</evidence>
<comment type="caution">
    <text evidence="10">The sequence shown here is derived from an EMBL/GenBank/DDBJ whole genome shotgun (WGS) entry which is preliminary data.</text>
</comment>
<feature type="transmembrane region" description="Helical" evidence="8">
    <location>
        <begin position="34"/>
        <end position="54"/>
    </location>
</feature>
<reference evidence="10 11" key="1">
    <citation type="submission" date="2019-03" db="EMBL/GenBank/DDBJ databases">
        <title>Genomic Encyclopedia of Type Strains, Phase IV (KMG-IV): sequencing the most valuable type-strain genomes for metagenomic binning, comparative biology and taxonomic classification.</title>
        <authorList>
            <person name="Goeker M."/>
        </authorList>
    </citation>
    <scope>NUCLEOTIDE SEQUENCE [LARGE SCALE GENOMIC DNA]</scope>
    <source>
        <strain evidence="10 11">DSM 100059</strain>
    </source>
</reference>
<organism evidence="10 11">
    <name type="scientific">Dinghuibacter silviterrae</name>
    <dbReference type="NCBI Taxonomy" id="1539049"/>
    <lineage>
        <taxon>Bacteria</taxon>
        <taxon>Pseudomonadati</taxon>
        <taxon>Bacteroidota</taxon>
        <taxon>Chitinophagia</taxon>
        <taxon>Chitinophagales</taxon>
        <taxon>Chitinophagaceae</taxon>
        <taxon>Dinghuibacter</taxon>
    </lineage>
</organism>
<dbReference type="InterPro" id="IPR004358">
    <property type="entry name" value="Sig_transdc_His_kin-like_C"/>
</dbReference>
<dbReference type="GO" id="GO:0007234">
    <property type="term" value="P:osmosensory signaling via phosphorelay pathway"/>
    <property type="evidence" value="ECO:0007669"/>
    <property type="project" value="TreeGrafter"/>
</dbReference>
<keyword evidence="8" id="KW-0812">Transmembrane</keyword>
<evidence type="ECO:0000256" key="8">
    <source>
        <dbReference type="SAM" id="Phobius"/>
    </source>
</evidence>
<evidence type="ECO:0000256" key="7">
    <source>
        <dbReference type="ARBA" id="ARBA00023012"/>
    </source>
</evidence>
<evidence type="ECO:0000259" key="9">
    <source>
        <dbReference type="PROSITE" id="PS50109"/>
    </source>
</evidence>
<dbReference type="GO" id="GO:0000156">
    <property type="term" value="F:phosphorelay response regulator activity"/>
    <property type="evidence" value="ECO:0007669"/>
    <property type="project" value="TreeGrafter"/>
</dbReference>
<evidence type="ECO:0000256" key="1">
    <source>
        <dbReference type="ARBA" id="ARBA00000085"/>
    </source>
</evidence>
<evidence type="ECO:0000313" key="10">
    <source>
        <dbReference type="EMBL" id="TDW99834.1"/>
    </source>
</evidence>
<comment type="catalytic activity">
    <reaction evidence="1">
        <text>ATP + protein L-histidine = ADP + protein N-phospho-L-histidine.</text>
        <dbReference type="EC" id="2.7.13.3"/>
    </reaction>
</comment>
<proteinExistence type="predicted"/>
<dbReference type="GO" id="GO:0030295">
    <property type="term" value="F:protein kinase activator activity"/>
    <property type="evidence" value="ECO:0007669"/>
    <property type="project" value="TreeGrafter"/>
</dbReference>
<keyword evidence="3" id="KW-0808">Transferase</keyword>
<feature type="domain" description="Histidine kinase" evidence="9">
    <location>
        <begin position="237"/>
        <end position="451"/>
    </location>
</feature>
<evidence type="ECO:0000256" key="5">
    <source>
        <dbReference type="ARBA" id="ARBA00022777"/>
    </source>
</evidence>
<keyword evidence="6" id="KW-0067">ATP-binding</keyword>
<dbReference type="InterPro" id="IPR005467">
    <property type="entry name" value="His_kinase_dom"/>
</dbReference>
<evidence type="ECO:0000256" key="3">
    <source>
        <dbReference type="ARBA" id="ARBA00022679"/>
    </source>
</evidence>
<dbReference type="SMART" id="SM00387">
    <property type="entry name" value="HATPase_c"/>
    <property type="match status" value="1"/>
</dbReference>
<dbReference type="RefSeq" id="WP_133990869.1">
    <property type="nucleotide sequence ID" value="NZ_SODV01000001.1"/>
</dbReference>
<dbReference type="InterPro" id="IPR036890">
    <property type="entry name" value="HATPase_C_sf"/>
</dbReference>
<keyword evidence="8" id="KW-1133">Transmembrane helix</keyword>
<dbReference type="PANTHER" id="PTHR42878">
    <property type="entry name" value="TWO-COMPONENT HISTIDINE KINASE"/>
    <property type="match status" value="1"/>
</dbReference>
<dbReference type="EC" id="2.7.13.3" evidence="2"/>
<dbReference type="AlphaFoldDB" id="A0A4R8DQZ5"/>
<evidence type="ECO:0000256" key="4">
    <source>
        <dbReference type="ARBA" id="ARBA00022741"/>
    </source>
</evidence>